<gene>
    <name evidence="2" type="ORF">DX116_04330</name>
</gene>
<dbReference type="OrthoDB" id="4452717at2"/>
<dbReference type="InterPro" id="IPR005122">
    <property type="entry name" value="Uracil-DNA_glycosylase-like"/>
</dbReference>
<evidence type="ECO:0000313" key="2">
    <source>
        <dbReference type="EMBL" id="REK72832.1"/>
    </source>
</evidence>
<evidence type="ECO:0000259" key="1">
    <source>
        <dbReference type="Pfam" id="PF03167"/>
    </source>
</evidence>
<evidence type="ECO:0000313" key="3">
    <source>
        <dbReference type="Proteomes" id="UP000265581"/>
    </source>
</evidence>
<dbReference type="SUPFAM" id="SSF52141">
    <property type="entry name" value="Uracil-DNA glycosylase-like"/>
    <property type="match status" value="1"/>
</dbReference>
<dbReference type="RefSeq" id="WP_119702946.1">
    <property type="nucleotide sequence ID" value="NZ_JBHSOI010000001.1"/>
</dbReference>
<sequence>MSTDRRSRVDEPHVFALNALVRAWRAAVDEQRFVPWFDPDGPGVNARILVLMESPGPRTVAAGDLGFSTEDNDDPTAAALRAARTSAGMARDGYVRWNVVPWPTYDATGHRRPPLVRDLEEARPAMKELWAALPDLQVVVAVGMPALQGVMRLMTIDETARVVPVLAVPHPSPRNAHARAEAVRRLRVALERSQKIARLRA</sequence>
<comment type="caution">
    <text evidence="2">The sequence shown here is derived from an EMBL/GenBank/DDBJ whole genome shotgun (WGS) entry which is preliminary data.</text>
</comment>
<accession>A0A371PA95</accession>
<dbReference type="Pfam" id="PF03167">
    <property type="entry name" value="UDG"/>
    <property type="match status" value="1"/>
</dbReference>
<dbReference type="InterPro" id="IPR036895">
    <property type="entry name" value="Uracil-DNA_glycosylase-like_sf"/>
</dbReference>
<proteinExistence type="predicted"/>
<protein>
    <submittedName>
        <fullName evidence="2">Uracil-DNA glycosylase</fullName>
    </submittedName>
</protein>
<name>A0A371PA95_9ACTN</name>
<feature type="domain" description="Uracil-DNA glycosylase-like" evidence="1">
    <location>
        <begin position="41"/>
        <end position="182"/>
    </location>
</feature>
<dbReference type="Gene3D" id="3.40.470.10">
    <property type="entry name" value="Uracil-DNA glycosylase-like domain"/>
    <property type="match status" value="1"/>
</dbReference>
<dbReference type="AlphaFoldDB" id="A0A371PA95"/>
<organism evidence="2 3">
    <name type="scientific">Aeromicrobium endophyticum</name>
    <dbReference type="NCBI Taxonomy" id="2292704"/>
    <lineage>
        <taxon>Bacteria</taxon>
        <taxon>Bacillati</taxon>
        <taxon>Actinomycetota</taxon>
        <taxon>Actinomycetes</taxon>
        <taxon>Propionibacteriales</taxon>
        <taxon>Nocardioidaceae</taxon>
        <taxon>Aeromicrobium</taxon>
    </lineage>
</organism>
<dbReference type="EMBL" id="QUBR01000001">
    <property type="protein sequence ID" value="REK72832.1"/>
    <property type="molecule type" value="Genomic_DNA"/>
</dbReference>
<reference evidence="2 3" key="1">
    <citation type="submission" date="2018-08" db="EMBL/GenBank/DDBJ databases">
        <title>Aeromicrobium sp. M2KJ-4, whole genome shotgun sequence.</title>
        <authorList>
            <person name="Tuo L."/>
        </authorList>
    </citation>
    <scope>NUCLEOTIDE SEQUENCE [LARGE SCALE GENOMIC DNA]</scope>
    <source>
        <strain evidence="2 3">M2KJ-4</strain>
    </source>
</reference>
<dbReference type="Proteomes" id="UP000265581">
    <property type="component" value="Unassembled WGS sequence"/>
</dbReference>
<keyword evidence="3" id="KW-1185">Reference proteome</keyword>